<evidence type="ECO:0000313" key="2">
    <source>
        <dbReference type="Proteomes" id="UP000197596"/>
    </source>
</evidence>
<sequence>MHMAIDTSLNSSNSLGNTAAYGSGYDASSGLAAQPAASQQVSGSGGVVASADNPVAVEEAVQLASNESVIVSLGNTIGTAGGLTYNAVGVFDSIVDAGTASTTSTDITQDQATQSLYQGILVSITSDPTTAGIYNGAGEFTGLDSGLSAQLSSLLKSDPGLTDTIVGDVATQGIVGALFSTTA</sequence>
<organism evidence="1 2">
    <name type="scientific">Herbaspirillum robiniae</name>
    <dbReference type="NCBI Taxonomy" id="2014887"/>
    <lineage>
        <taxon>Bacteria</taxon>
        <taxon>Pseudomonadati</taxon>
        <taxon>Pseudomonadota</taxon>
        <taxon>Betaproteobacteria</taxon>
        <taxon>Burkholderiales</taxon>
        <taxon>Oxalobacteraceae</taxon>
        <taxon>Herbaspirillum</taxon>
    </lineage>
</organism>
<protein>
    <submittedName>
        <fullName evidence="1">Uncharacterized protein</fullName>
    </submittedName>
</protein>
<proteinExistence type="predicted"/>
<dbReference type="Proteomes" id="UP000197596">
    <property type="component" value="Unassembled WGS sequence"/>
</dbReference>
<name>A0A2D0B5B6_9BURK</name>
<evidence type="ECO:0000313" key="1">
    <source>
        <dbReference type="EMBL" id="OWY29568.1"/>
    </source>
</evidence>
<dbReference type="AlphaFoldDB" id="A0A2D0B5B6"/>
<accession>A0A2D0B5B6</accession>
<comment type="caution">
    <text evidence="1">The sequence shown here is derived from an EMBL/GenBank/DDBJ whole genome shotgun (WGS) entry which is preliminary data.</text>
</comment>
<reference evidence="1 2" key="1">
    <citation type="submission" date="2017-06" db="EMBL/GenBank/DDBJ databases">
        <title>Herbaspirillum phytohormonus sp. nov., isolated from the root nodule of Robinia pseudoacacia in lead-zinc mine.</title>
        <authorList>
            <person name="Fan M."/>
            <person name="Lin Y."/>
        </authorList>
    </citation>
    <scope>NUCLEOTIDE SEQUENCE [LARGE SCALE GENOMIC DNA]</scope>
    <source>
        <strain evidence="1 2">HZ10</strain>
    </source>
</reference>
<dbReference type="EMBL" id="NJGU01000004">
    <property type="protein sequence ID" value="OWY29568.1"/>
    <property type="molecule type" value="Genomic_DNA"/>
</dbReference>
<gene>
    <name evidence="1" type="ORF">CEJ42_06780</name>
</gene>